<evidence type="ECO:0000256" key="5">
    <source>
        <dbReference type="ARBA" id="ARBA00023136"/>
    </source>
</evidence>
<dbReference type="Proteomes" id="UP001432011">
    <property type="component" value="Chromosome"/>
</dbReference>
<gene>
    <name evidence="8" type="ORF">OG913_38205</name>
</gene>
<organism evidence="8 9">
    <name type="scientific">Microbispora hainanensis</name>
    <dbReference type="NCBI Taxonomy" id="568844"/>
    <lineage>
        <taxon>Bacteria</taxon>
        <taxon>Bacillati</taxon>
        <taxon>Actinomycetota</taxon>
        <taxon>Actinomycetes</taxon>
        <taxon>Streptosporangiales</taxon>
        <taxon>Streptosporangiaceae</taxon>
        <taxon>Microbispora</taxon>
    </lineage>
</organism>
<keyword evidence="3 6" id="KW-0812">Transmembrane</keyword>
<keyword evidence="2" id="KW-1003">Cell membrane</keyword>
<feature type="transmembrane region" description="Helical" evidence="6">
    <location>
        <begin position="70"/>
        <end position="91"/>
    </location>
</feature>
<evidence type="ECO:0000256" key="4">
    <source>
        <dbReference type="ARBA" id="ARBA00022989"/>
    </source>
</evidence>
<accession>A0ABZ1SQ17</accession>
<feature type="transmembrane region" description="Helical" evidence="6">
    <location>
        <begin position="169"/>
        <end position="189"/>
    </location>
</feature>
<dbReference type="RefSeq" id="WP_142648694.1">
    <property type="nucleotide sequence ID" value="NZ_CP108085.1"/>
</dbReference>
<evidence type="ECO:0000313" key="8">
    <source>
        <dbReference type="EMBL" id="WUP75115.1"/>
    </source>
</evidence>
<evidence type="ECO:0000259" key="7">
    <source>
        <dbReference type="Pfam" id="PF06271"/>
    </source>
</evidence>
<dbReference type="InterPro" id="IPR051791">
    <property type="entry name" value="Pra-immunoreactive"/>
</dbReference>
<evidence type="ECO:0000256" key="2">
    <source>
        <dbReference type="ARBA" id="ARBA00022475"/>
    </source>
</evidence>
<sequence length="251" mass="26607">MLDHVDDGVVAQVQAESAKQESVGQARQLAFHKGIKSGIPHNRTAGATLAGMTTTPQAATWTTAARRHRFAAFLVDNLILLVANALIGLMLKPPAQPRTDEPGYLTTLLNPYADADWPLQVAITVVGAAYFWVQHALWGQTLGKRLYRLKVVSAATGAMPARRQIGIRTLVHPLLGSAVPYLGSVLYLVDALWIFGDPRRRCLHDIVAGTVVVDVSAPGTKASGTSGFLTGLVVVLAASAAFALITTLLAA</sequence>
<keyword evidence="5 6" id="KW-0472">Membrane</keyword>
<evidence type="ECO:0000256" key="1">
    <source>
        <dbReference type="ARBA" id="ARBA00004651"/>
    </source>
</evidence>
<reference evidence="8" key="1">
    <citation type="submission" date="2022-10" db="EMBL/GenBank/DDBJ databases">
        <title>The complete genomes of actinobacterial strains from the NBC collection.</title>
        <authorList>
            <person name="Joergensen T.S."/>
            <person name="Alvarez Arevalo M."/>
            <person name="Sterndorff E.B."/>
            <person name="Faurdal D."/>
            <person name="Vuksanovic O."/>
            <person name="Mourched A.-S."/>
            <person name="Charusanti P."/>
            <person name="Shaw S."/>
            <person name="Blin K."/>
            <person name="Weber T."/>
        </authorList>
    </citation>
    <scope>NUCLEOTIDE SEQUENCE</scope>
    <source>
        <strain evidence="8">NBC_00254</strain>
    </source>
</reference>
<comment type="subcellular location">
    <subcellularLocation>
        <location evidence="1">Cell membrane</location>
        <topology evidence="1">Multi-pass membrane protein</topology>
    </subcellularLocation>
</comment>
<feature type="transmembrane region" description="Helical" evidence="6">
    <location>
        <begin position="228"/>
        <end position="250"/>
    </location>
</feature>
<keyword evidence="9" id="KW-1185">Reference proteome</keyword>
<name>A0ABZ1SQ17_9ACTN</name>
<proteinExistence type="predicted"/>
<keyword evidence="4 6" id="KW-1133">Transmembrane helix</keyword>
<dbReference type="InterPro" id="IPR010432">
    <property type="entry name" value="RDD"/>
</dbReference>
<evidence type="ECO:0000313" key="9">
    <source>
        <dbReference type="Proteomes" id="UP001432011"/>
    </source>
</evidence>
<evidence type="ECO:0000256" key="3">
    <source>
        <dbReference type="ARBA" id="ARBA00022692"/>
    </source>
</evidence>
<evidence type="ECO:0000256" key="6">
    <source>
        <dbReference type="SAM" id="Phobius"/>
    </source>
</evidence>
<protein>
    <submittedName>
        <fullName evidence="8">RDD family protein</fullName>
    </submittedName>
</protein>
<feature type="domain" description="RDD" evidence="7">
    <location>
        <begin position="66"/>
        <end position="209"/>
    </location>
</feature>
<dbReference type="EMBL" id="CP108085">
    <property type="protein sequence ID" value="WUP75115.1"/>
    <property type="molecule type" value="Genomic_DNA"/>
</dbReference>
<feature type="transmembrane region" description="Helical" evidence="6">
    <location>
        <begin position="117"/>
        <end position="138"/>
    </location>
</feature>
<dbReference type="PANTHER" id="PTHR36115">
    <property type="entry name" value="PROLINE-RICH ANTIGEN HOMOLOG-RELATED"/>
    <property type="match status" value="1"/>
</dbReference>
<dbReference type="Pfam" id="PF06271">
    <property type="entry name" value="RDD"/>
    <property type="match status" value="1"/>
</dbReference>